<proteinExistence type="predicted"/>
<name>A0A3S4YBK2_SERFO</name>
<dbReference type="Proteomes" id="UP000270487">
    <property type="component" value="Chromosome"/>
</dbReference>
<accession>A0A3S4YBK2</accession>
<evidence type="ECO:0000313" key="1">
    <source>
        <dbReference type="EMBL" id="VEI73691.1"/>
    </source>
</evidence>
<reference evidence="1 2" key="1">
    <citation type="submission" date="2018-12" db="EMBL/GenBank/DDBJ databases">
        <authorList>
            <consortium name="Pathogen Informatics"/>
        </authorList>
    </citation>
    <scope>NUCLEOTIDE SEQUENCE [LARGE SCALE GENOMIC DNA]</scope>
    <source>
        <strain evidence="1 2">NCTC13193</strain>
    </source>
</reference>
<gene>
    <name evidence="1" type="ORF">NCTC13193_04292</name>
</gene>
<sequence length="445" mass="51390">MKLEFLVLIKNDDSFCNSKKAFIDFLKVDSSISITGQKLTFKKNQKTKNPISVNFRVETKTIPSNAERYFLVLLENKNESLVDEFSEVGDKIKEICKRINPSSIVINVLWDDIGRHYAYQAYPLINDVENVMRKLISKFMLINVGMEWSKETIHPELAKKIKDYDEDDVYLNDLYKLDFINLSDMLFKKKRDISLDDLDRVLANTTFKEEDTNKILKFLPRSNWEKFFSNIIGVKAQSLEEKWKLLYKLRNKVAHNRSLTKEDLEKIKGLTNSVNQILKGAIDKLGEIDVGEEERESIILSFNYKYSQKFKFETKKIVAEYLASNGYSVTMFPHDRGVDLIAENSNGLVAVEICSISSNERLSTFDNIFNSSIKVIEETIKFSGVTYGEIFVVINRSSKPDSIKTILHNLDILISAKNINENISIKYGEVNENCEFELLNFETLT</sequence>
<protein>
    <submittedName>
        <fullName evidence="1">Uncharacterized protein</fullName>
    </submittedName>
</protein>
<organism evidence="1 2">
    <name type="scientific">Serratia fonticola</name>
    <dbReference type="NCBI Taxonomy" id="47917"/>
    <lineage>
        <taxon>Bacteria</taxon>
        <taxon>Pseudomonadati</taxon>
        <taxon>Pseudomonadota</taxon>
        <taxon>Gammaproteobacteria</taxon>
        <taxon>Enterobacterales</taxon>
        <taxon>Yersiniaceae</taxon>
        <taxon>Serratia</taxon>
    </lineage>
</organism>
<dbReference type="EMBL" id="LR134492">
    <property type="protein sequence ID" value="VEI73691.1"/>
    <property type="molecule type" value="Genomic_DNA"/>
</dbReference>
<evidence type="ECO:0000313" key="2">
    <source>
        <dbReference type="Proteomes" id="UP000270487"/>
    </source>
</evidence>
<dbReference type="AlphaFoldDB" id="A0A3S4YBK2"/>